<dbReference type="InterPro" id="IPR046796">
    <property type="entry name" value="Transposase_32_dom"/>
</dbReference>
<dbReference type="AlphaFoldDB" id="M1E0V1"/>
<sequence length="131" mass="15204">MDNHPDVWNTLKFHKFEISTKLQVPYIPTWVREFYSTYRELVLKGKKKESAFKPLDFIVVRGKKVKCLCSDINVVLGCSLNIMHDYISLVLKKTLENLKSCLTLLISDVTRRWIEDGAPIEKNDLNVAAIY</sequence>
<name>M1E0V1_SOLTU</name>
<dbReference type="GO" id="GO:0009523">
    <property type="term" value="C:photosystem II"/>
    <property type="evidence" value="ECO:0000318"/>
    <property type="project" value="GO_Central"/>
</dbReference>
<dbReference type="PaxDb" id="4113-PGSC0003DMT400097541"/>
<feature type="domain" description="Putative plant transposon protein" evidence="1">
    <location>
        <begin position="13"/>
        <end position="130"/>
    </location>
</feature>
<dbReference type="HOGENOM" id="CLU_1889470_0_0_1"/>
<keyword evidence="3" id="KW-1185">Reference proteome</keyword>
<evidence type="ECO:0000259" key="1">
    <source>
        <dbReference type="Pfam" id="PF20167"/>
    </source>
</evidence>
<proteinExistence type="predicted"/>
<protein>
    <recommendedName>
        <fullName evidence="1">Putative plant transposon protein domain-containing protein</fullName>
    </recommendedName>
</protein>
<dbReference type="PANTHER" id="PTHR33180">
    <property type="entry name" value="PHOTOSYSTEM II CP43 REACTION CENTER PROTEIN"/>
    <property type="match status" value="1"/>
</dbReference>
<dbReference type="Gramene" id="PGSC0003DMT400097541">
    <property type="protein sequence ID" value="PGSC0003DMT400097541"/>
    <property type="gene ID" value="PGSC0003DMG400047112"/>
</dbReference>
<organism evidence="2 3">
    <name type="scientific">Solanum tuberosum</name>
    <name type="common">Potato</name>
    <dbReference type="NCBI Taxonomy" id="4113"/>
    <lineage>
        <taxon>Eukaryota</taxon>
        <taxon>Viridiplantae</taxon>
        <taxon>Streptophyta</taxon>
        <taxon>Embryophyta</taxon>
        <taxon>Tracheophyta</taxon>
        <taxon>Spermatophyta</taxon>
        <taxon>Magnoliopsida</taxon>
        <taxon>eudicotyledons</taxon>
        <taxon>Gunneridae</taxon>
        <taxon>Pentapetalae</taxon>
        <taxon>asterids</taxon>
        <taxon>lamiids</taxon>
        <taxon>Solanales</taxon>
        <taxon>Solanaceae</taxon>
        <taxon>Solanoideae</taxon>
        <taxon>Solaneae</taxon>
        <taxon>Solanum</taxon>
    </lineage>
</organism>
<dbReference type="Proteomes" id="UP000011115">
    <property type="component" value="Unassembled WGS sequence"/>
</dbReference>
<dbReference type="EnsemblPlants" id="PGSC0003DMT400097541">
    <property type="protein sequence ID" value="PGSC0003DMT400097541"/>
    <property type="gene ID" value="PGSC0003DMG400047112"/>
</dbReference>
<dbReference type="GO" id="GO:0009579">
    <property type="term" value="C:thylakoid"/>
    <property type="evidence" value="ECO:0000318"/>
    <property type="project" value="GO_Central"/>
</dbReference>
<accession>M1E0V1</accession>
<evidence type="ECO:0000313" key="2">
    <source>
        <dbReference type="EnsemblPlants" id="PGSC0003DMT400097541"/>
    </source>
</evidence>
<evidence type="ECO:0000313" key="3">
    <source>
        <dbReference type="Proteomes" id="UP000011115"/>
    </source>
</evidence>
<dbReference type="InParanoid" id="M1E0V1"/>
<dbReference type="PANTHER" id="PTHR33180:SF31">
    <property type="entry name" value="POLYPROTEIN PROTEIN"/>
    <property type="match status" value="1"/>
</dbReference>
<reference evidence="2" key="2">
    <citation type="submission" date="2015-06" db="UniProtKB">
        <authorList>
            <consortium name="EnsemblPlants"/>
        </authorList>
    </citation>
    <scope>IDENTIFICATION</scope>
    <source>
        <strain evidence="2">DM1-3 516 R44</strain>
    </source>
</reference>
<reference evidence="3" key="1">
    <citation type="journal article" date="2011" name="Nature">
        <title>Genome sequence and analysis of the tuber crop potato.</title>
        <authorList>
            <consortium name="The Potato Genome Sequencing Consortium"/>
        </authorList>
    </citation>
    <scope>NUCLEOTIDE SEQUENCE [LARGE SCALE GENOMIC DNA]</scope>
    <source>
        <strain evidence="3">cv. DM1-3 516 R44</strain>
    </source>
</reference>
<dbReference type="Pfam" id="PF20167">
    <property type="entry name" value="Transposase_32"/>
    <property type="match status" value="1"/>
</dbReference>